<evidence type="ECO:0000313" key="4">
    <source>
        <dbReference type="EMBL" id="PXY31551.1"/>
    </source>
</evidence>
<evidence type="ECO:0000259" key="3">
    <source>
        <dbReference type="Pfam" id="PF12229"/>
    </source>
</evidence>
<dbReference type="PANTHER" id="PTHR35788:SF1">
    <property type="entry name" value="EXPORTED PROTEIN"/>
    <property type="match status" value="1"/>
</dbReference>
<dbReference type="PANTHER" id="PTHR35788">
    <property type="entry name" value="EXPORTED PROTEIN-RELATED"/>
    <property type="match status" value="1"/>
</dbReference>
<dbReference type="OrthoDB" id="9813301at2"/>
<name>A0A2V4B940_9PSEU</name>
<keyword evidence="2" id="KW-0472">Membrane</keyword>
<dbReference type="Pfam" id="PF04294">
    <property type="entry name" value="VanW"/>
    <property type="match status" value="1"/>
</dbReference>
<keyword evidence="5" id="KW-1185">Reference proteome</keyword>
<dbReference type="Proteomes" id="UP000249915">
    <property type="component" value="Unassembled WGS sequence"/>
</dbReference>
<dbReference type="InterPro" id="IPR022029">
    <property type="entry name" value="YoaR-like_PG-bd"/>
</dbReference>
<accession>A0A2V4B940</accession>
<dbReference type="AlphaFoldDB" id="A0A2V4B940"/>
<comment type="caution">
    <text evidence="4">The sequence shown here is derived from an EMBL/GenBank/DDBJ whole genome shotgun (WGS) entry which is preliminary data.</text>
</comment>
<sequence>MREEHYWPEWDSDPAERKAAPQAFSAFPRTDDDELVDELLRPDVVRTPPPTSSTRMRRGIGRAFLLAGVAAVLFVVLYVTDLMVSLGDVPRGVSVAGVEVGGLSHSEAESRLRAELGPRLSEPIAVRAGDVRAQLSPEDAGLGLDWDGTLAQAGNQPLNPLTRVTSFFTSREVGVVTTSDDQQLRETLTGLADDEINHDVTEGDIGFHTLAGSGGTVRPYAVQPRQGQRLTDLDAAMAIVKDGWLGNGALELPVDVTPARATAEGVRRTLEGTVRPMVSGPIQVRGKDRDVVLRPADIADALRFTPRDDGALRVTLERGRLQDVLRPALSSTEQDPVSARITFAGGRPSIEPSKPGRQIDWERTFAPFVEIAGRTEDRELPVVYSTRTPDVTTKQARDLGIREVIGEFTTGGLSGAAAHNVATMAAAVNGALVRPGETFSLDGHTGARTSSQGYVEAPVGEDGSGRSVIGGGVSQFTTTLYNAAYFAGLKDAGHTPHRHYVDRYPLGRDAISLREDGSSVDLAFTNDLPKGVAVQASAEGSTVTVRIWGTKRYRVESSTGRRSDLRPAPVELERGPGCTPSQGALGFTVADTRTLYDVRTGRQVRTETREVTYEPRPAVLCRPGPPRD</sequence>
<gene>
    <name evidence="4" type="ORF">BAY60_04040</name>
</gene>
<protein>
    <submittedName>
        <fullName evidence="4">Vanomycin resistance protein VanB</fullName>
    </submittedName>
</protein>
<dbReference type="Pfam" id="PF12229">
    <property type="entry name" value="PG_binding_4"/>
    <property type="match status" value="1"/>
</dbReference>
<dbReference type="InterPro" id="IPR052913">
    <property type="entry name" value="Glycopeptide_resist_protein"/>
</dbReference>
<evidence type="ECO:0000313" key="5">
    <source>
        <dbReference type="Proteomes" id="UP000249915"/>
    </source>
</evidence>
<evidence type="ECO:0000256" key="2">
    <source>
        <dbReference type="SAM" id="Phobius"/>
    </source>
</evidence>
<feature type="transmembrane region" description="Helical" evidence="2">
    <location>
        <begin position="63"/>
        <end position="84"/>
    </location>
</feature>
<keyword evidence="2" id="KW-1133">Transmembrane helix</keyword>
<dbReference type="RefSeq" id="WP_112279584.1">
    <property type="nucleotide sequence ID" value="NZ_MASW01000001.1"/>
</dbReference>
<organism evidence="4 5">
    <name type="scientific">Prauserella muralis</name>
    <dbReference type="NCBI Taxonomy" id="588067"/>
    <lineage>
        <taxon>Bacteria</taxon>
        <taxon>Bacillati</taxon>
        <taxon>Actinomycetota</taxon>
        <taxon>Actinomycetes</taxon>
        <taxon>Pseudonocardiales</taxon>
        <taxon>Pseudonocardiaceae</taxon>
        <taxon>Prauserella</taxon>
    </lineage>
</organism>
<dbReference type="EMBL" id="MASW01000001">
    <property type="protein sequence ID" value="PXY31551.1"/>
    <property type="molecule type" value="Genomic_DNA"/>
</dbReference>
<reference evidence="4 5" key="1">
    <citation type="submission" date="2016-07" db="EMBL/GenBank/DDBJ databases">
        <title>Draft genome sequence of Prauserella muralis DSM 45305, isolated from a mould-covered wall in an indoor environment.</title>
        <authorList>
            <person name="Ruckert C."/>
            <person name="Albersmeier A."/>
            <person name="Jiang C.-L."/>
            <person name="Jiang Y."/>
            <person name="Kalinowski J."/>
            <person name="Schneider O."/>
            <person name="Winkler A."/>
            <person name="Zotchev S.B."/>
        </authorList>
    </citation>
    <scope>NUCLEOTIDE SEQUENCE [LARGE SCALE GENOMIC DNA]</scope>
    <source>
        <strain evidence="4 5">DSM 45305</strain>
    </source>
</reference>
<keyword evidence="2" id="KW-0812">Transmembrane</keyword>
<feature type="domain" description="YoaR-like putative peptidoglycan binding" evidence="3">
    <location>
        <begin position="307"/>
        <end position="366"/>
    </location>
</feature>
<feature type="region of interest" description="Disordered" evidence="1">
    <location>
        <begin position="1"/>
        <end position="20"/>
    </location>
</feature>
<proteinExistence type="predicted"/>
<evidence type="ECO:0000256" key="1">
    <source>
        <dbReference type="SAM" id="MobiDB-lite"/>
    </source>
</evidence>
<feature type="compositionally biased region" description="Basic and acidic residues" evidence="1">
    <location>
        <begin position="1"/>
        <end position="19"/>
    </location>
</feature>
<dbReference type="InterPro" id="IPR007391">
    <property type="entry name" value="Vancomycin_resist_VanW"/>
</dbReference>